<proteinExistence type="predicted"/>
<dbReference type="Gene3D" id="1.25.40.10">
    <property type="entry name" value="Tetratricopeptide repeat domain"/>
    <property type="match status" value="1"/>
</dbReference>
<reference evidence="1" key="1">
    <citation type="journal article" date="2019" name="Sci. Rep.">
        <title>Draft genome of Tanacetum cinerariifolium, the natural source of mosquito coil.</title>
        <authorList>
            <person name="Yamashiro T."/>
            <person name="Shiraishi A."/>
            <person name="Satake H."/>
            <person name="Nakayama K."/>
        </authorList>
    </citation>
    <scope>NUCLEOTIDE SEQUENCE</scope>
</reference>
<dbReference type="PANTHER" id="PTHR45088">
    <property type="entry name" value="OSJNBA0022H21.17 PROTEIN"/>
    <property type="match status" value="1"/>
</dbReference>
<comment type="caution">
    <text evidence="1">The sequence shown here is derived from an EMBL/GenBank/DDBJ whole genome shotgun (WGS) entry which is preliminary data.</text>
</comment>
<name>A0A699WN96_TANCI</name>
<gene>
    <name evidence="1" type="ORF">Tci_920896</name>
</gene>
<feature type="non-terminal residue" evidence="1">
    <location>
        <position position="63"/>
    </location>
</feature>
<sequence>VKVEKALDLFFNGAARGSTLVMVNAGLVYWEIGKKDKGVRTYKRAAKLNDPAGQCNLGISYLQ</sequence>
<dbReference type="InterPro" id="IPR053301">
    <property type="entry name" value="F-box_motif"/>
</dbReference>
<dbReference type="PANTHER" id="PTHR45088:SF1">
    <property type="entry name" value="OS04G0476000 PROTEIN"/>
    <property type="match status" value="1"/>
</dbReference>
<evidence type="ECO:0000313" key="1">
    <source>
        <dbReference type="EMBL" id="GFD48927.1"/>
    </source>
</evidence>
<accession>A0A699WN96</accession>
<protein>
    <submittedName>
        <fullName evidence="1">Uncharacterized protein</fullName>
    </submittedName>
</protein>
<feature type="non-terminal residue" evidence="1">
    <location>
        <position position="1"/>
    </location>
</feature>
<dbReference type="AlphaFoldDB" id="A0A699WN96"/>
<dbReference type="InterPro" id="IPR011990">
    <property type="entry name" value="TPR-like_helical_dom_sf"/>
</dbReference>
<dbReference type="EMBL" id="BKCJ011732632">
    <property type="protein sequence ID" value="GFD48927.1"/>
    <property type="molecule type" value="Genomic_DNA"/>
</dbReference>
<dbReference type="SUPFAM" id="SSF81901">
    <property type="entry name" value="HCP-like"/>
    <property type="match status" value="1"/>
</dbReference>
<organism evidence="1">
    <name type="scientific">Tanacetum cinerariifolium</name>
    <name type="common">Dalmatian daisy</name>
    <name type="synonym">Chrysanthemum cinerariifolium</name>
    <dbReference type="NCBI Taxonomy" id="118510"/>
    <lineage>
        <taxon>Eukaryota</taxon>
        <taxon>Viridiplantae</taxon>
        <taxon>Streptophyta</taxon>
        <taxon>Embryophyta</taxon>
        <taxon>Tracheophyta</taxon>
        <taxon>Spermatophyta</taxon>
        <taxon>Magnoliopsida</taxon>
        <taxon>eudicotyledons</taxon>
        <taxon>Gunneridae</taxon>
        <taxon>Pentapetalae</taxon>
        <taxon>asterids</taxon>
        <taxon>campanulids</taxon>
        <taxon>Asterales</taxon>
        <taxon>Asteraceae</taxon>
        <taxon>Asteroideae</taxon>
        <taxon>Anthemideae</taxon>
        <taxon>Anthemidinae</taxon>
        <taxon>Tanacetum</taxon>
    </lineage>
</organism>